<dbReference type="InterPro" id="IPR017930">
    <property type="entry name" value="Myb_dom"/>
</dbReference>
<keyword evidence="5" id="KW-0238">DNA-binding</keyword>
<evidence type="ECO:0000256" key="1">
    <source>
        <dbReference type="ARBA" id="ARBA00004123"/>
    </source>
</evidence>
<sequence>MLTKKIQRENVIAPQQTNRSEVALISLLNDGSDNAHVLSSNTYLPRRKRKPWSAEEEHELLAAVQRYGEGKWATMLKGDSKSDRTASQLSHPEVLLWLITSTCFDPLLLLTKKKGKVEDNMFESGIENVL</sequence>
<keyword evidence="5" id="KW-0371">Homeobox</keyword>
<accession>A0A6L2N6D8</accession>
<dbReference type="InterPro" id="IPR009057">
    <property type="entry name" value="Homeodomain-like_sf"/>
</dbReference>
<evidence type="ECO:0000313" key="5">
    <source>
        <dbReference type="EMBL" id="GEU81748.1"/>
    </source>
</evidence>
<proteinExistence type="predicted"/>
<dbReference type="EMBL" id="BKCJ010008347">
    <property type="protein sequence ID" value="GEU81748.1"/>
    <property type="molecule type" value="Genomic_DNA"/>
</dbReference>
<feature type="domain" description="Myb-like" evidence="3">
    <location>
        <begin position="44"/>
        <end position="88"/>
    </location>
</feature>
<evidence type="ECO:0000259" key="4">
    <source>
        <dbReference type="PROSITE" id="PS51294"/>
    </source>
</evidence>
<comment type="caution">
    <text evidence="5">The sequence shown here is derived from an EMBL/GenBank/DDBJ whole genome shotgun (WGS) entry which is preliminary data.</text>
</comment>
<dbReference type="PANTHER" id="PTHR47206">
    <property type="entry name" value="HOMEODOMAIN-LIKE SUPERFAMILY PROTEIN"/>
    <property type="match status" value="1"/>
</dbReference>
<evidence type="ECO:0000259" key="3">
    <source>
        <dbReference type="PROSITE" id="PS50090"/>
    </source>
</evidence>
<name>A0A6L2N6D8_TANCI</name>
<dbReference type="CDD" id="cd11660">
    <property type="entry name" value="SANT_TRF"/>
    <property type="match status" value="1"/>
</dbReference>
<comment type="subcellular location">
    <subcellularLocation>
        <location evidence="1">Nucleus</location>
    </subcellularLocation>
</comment>
<dbReference type="Gene3D" id="1.10.10.60">
    <property type="entry name" value="Homeodomain-like"/>
    <property type="match status" value="1"/>
</dbReference>
<dbReference type="PANTHER" id="PTHR47206:SF1">
    <property type="entry name" value="HOMEODOMAIN-LIKE SUPERFAMILY PROTEIN"/>
    <property type="match status" value="1"/>
</dbReference>
<evidence type="ECO:0000256" key="2">
    <source>
        <dbReference type="ARBA" id="ARBA00023242"/>
    </source>
</evidence>
<dbReference type="Pfam" id="PF00249">
    <property type="entry name" value="Myb_DNA-binding"/>
    <property type="match status" value="1"/>
</dbReference>
<protein>
    <submittedName>
        <fullName evidence="5">Homeodomain-like protein</fullName>
    </submittedName>
</protein>
<organism evidence="5">
    <name type="scientific">Tanacetum cinerariifolium</name>
    <name type="common">Dalmatian daisy</name>
    <name type="synonym">Chrysanthemum cinerariifolium</name>
    <dbReference type="NCBI Taxonomy" id="118510"/>
    <lineage>
        <taxon>Eukaryota</taxon>
        <taxon>Viridiplantae</taxon>
        <taxon>Streptophyta</taxon>
        <taxon>Embryophyta</taxon>
        <taxon>Tracheophyta</taxon>
        <taxon>Spermatophyta</taxon>
        <taxon>Magnoliopsida</taxon>
        <taxon>eudicotyledons</taxon>
        <taxon>Gunneridae</taxon>
        <taxon>Pentapetalae</taxon>
        <taxon>asterids</taxon>
        <taxon>campanulids</taxon>
        <taxon>Asterales</taxon>
        <taxon>Asteraceae</taxon>
        <taxon>Asteroideae</taxon>
        <taxon>Anthemideae</taxon>
        <taxon>Anthemidinae</taxon>
        <taxon>Tanacetum</taxon>
    </lineage>
</organism>
<dbReference type="AlphaFoldDB" id="A0A6L2N6D8"/>
<dbReference type="PROSITE" id="PS51294">
    <property type="entry name" value="HTH_MYB"/>
    <property type="match status" value="1"/>
</dbReference>
<dbReference type="InterPro" id="IPR001005">
    <property type="entry name" value="SANT/Myb"/>
</dbReference>
<reference evidence="5" key="1">
    <citation type="journal article" date="2019" name="Sci. Rep.">
        <title>Draft genome of Tanacetum cinerariifolium, the natural source of mosquito coil.</title>
        <authorList>
            <person name="Yamashiro T."/>
            <person name="Shiraishi A."/>
            <person name="Satake H."/>
            <person name="Nakayama K."/>
        </authorList>
    </citation>
    <scope>NUCLEOTIDE SEQUENCE</scope>
</reference>
<dbReference type="GO" id="GO:0005634">
    <property type="term" value="C:nucleus"/>
    <property type="evidence" value="ECO:0007669"/>
    <property type="project" value="UniProtKB-SubCell"/>
</dbReference>
<dbReference type="PROSITE" id="PS50090">
    <property type="entry name" value="MYB_LIKE"/>
    <property type="match status" value="1"/>
</dbReference>
<feature type="domain" description="HTH myb-type" evidence="4">
    <location>
        <begin position="44"/>
        <end position="73"/>
    </location>
</feature>
<dbReference type="GO" id="GO:0003677">
    <property type="term" value="F:DNA binding"/>
    <property type="evidence" value="ECO:0007669"/>
    <property type="project" value="UniProtKB-KW"/>
</dbReference>
<keyword evidence="2" id="KW-0539">Nucleus</keyword>
<dbReference type="SUPFAM" id="SSF46689">
    <property type="entry name" value="Homeodomain-like"/>
    <property type="match status" value="1"/>
</dbReference>
<gene>
    <name evidence="5" type="ORF">Tci_053726</name>
</gene>